<dbReference type="AlphaFoldDB" id="A0A8H4KUA2"/>
<dbReference type="OrthoDB" id="3538998at2759"/>
<name>A0A8H4KUA2_9HYPO</name>
<evidence type="ECO:0000256" key="2">
    <source>
        <dbReference type="SAM" id="SignalP"/>
    </source>
</evidence>
<feature type="compositionally biased region" description="Basic and acidic residues" evidence="1">
    <location>
        <begin position="305"/>
        <end position="316"/>
    </location>
</feature>
<evidence type="ECO:0000313" key="4">
    <source>
        <dbReference type="Proteomes" id="UP000554235"/>
    </source>
</evidence>
<organism evidence="3 4">
    <name type="scientific">Fusarium albosuccineum</name>
    <dbReference type="NCBI Taxonomy" id="1237068"/>
    <lineage>
        <taxon>Eukaryota</taxon>
        <taxon>Fungi</taxon>
        <taxon>Dikarya</taxon>
        <taxon>Ascomycota</taxon>
        <taxon>Pezizomycotina</taxon>
        <taxon>Sordariomycetes</taxon>
        <taxon>Hypocreomycetidae</taxon>
        <taxon>Hypocreales</taxon>
        <taxon>Nectriaceae</taxon>
        <taxon>Fusarium</taxon>
        <taxon>Fusarium decemcellulare species complex</taxon>
    </lineage>
</organism>
<proteinExistence type="predicted"/>
<feature type="region of interest" description="Disordered" evidence="1">
    <location>
        <begin position="293"/>
        <end position="322"/>
    </location>
</feature>
<dbReference type="EMBL" id="JAADYS010002586">
    <property type="protein sequence ID" value="KAF4457600.1"/>
    <property type="molecule type" value="Genomic_DNA"/>
</dbReference>
<keyword evidence="2" id="KW-0732">Signal</keyword>
<dbReference type="Proteomes" id="UP000554235">
    <property type="component" value="Unassembled WGS sequence"/>
</dbReference>
<reference evidence="3 4" key="1">
    <citation type="submission" date="2020-01" db="EMBL/GenBank/DDBJ databases">
        <title>Identification and distribution of gene clusters putatively required for synthesis of sphingolipid metabolism inhibitors in phylogenetically diverse species of the filamentous fungus Fusarium.</title>
        <authorList>
            <person name="Kim H.-S."/>
            <person name="Busman M."/>
            <person name="Brown D.W."/>
            <person name="Divon H."/>
            <person name="Uhlig S."/>
            <person name="Proctor R.H."/>
        </authorList>
    </citation>
    <scope>NUCLEOTIDE SEQUENCE [LARGE SCALE GENOMIC DNA]</scope>
    <source>
        <strain evidence="3 4">NRRL 20459</strain>
    </source>
</reference>
<accession>A0A8H4KUA2</accession>
<evidence type="ECO:0000313" key="3">
    <source>
        <dbReference type="EMBL" id="KAF4457600.1"/>
    </source>
</evidence>
<feature type="signal peptide" evidence="2">
    <location>
        <begin position="1"/>
        <end position="21"/>
    </location>
</feature>
<feature type="chain" id="PRO_5034319611" description="Extracellular membrane protein CFEM domain-containing protein" evidence="2">
    <location>
        <begin position="22"/>
        <end position="341"/>
    </location>
</feature>
<protein>
    <recommendedName>
        <fullName evidence="5">Extracellular membrane protein CFEM domain-containing protein</fullName>
    </recommendedName>
</protein>
<sequence>MRVSFIASLLTSLLVVPPGLAAKVGLFDSEDCVDPLGMEKCYGTASNEALRCYDDKKCEEEGEGEEEDGLSQCALSCRCLQSQDEINCALSHCWNKVYSCEYQQTVGELVSYCSESDWEAIPFYPAPDNAPAACSCNLSQLRVTKKRLINETDSCVNNIGSLSARDLDDFGDVLETCECCSISGFLSIYWNICPDMNPFVLGADDWYNLVPQNNFPACGKYMDALSCIGDLGFAPPGLNKSAKFFAPGEFPENGTQTTVWNLDGSITSPLSGETFSWTFGRIAHTVTVASADAKPTGSAGGKEGGGGKEDSDKVSQDDEEDAASLLSPRLWLIALTCIVIV</sequence>
<gene>
    <name evidence="3" type="ORF">FALBO_15182</name>
</gene>
<comment type="caution">
    <text evidence="3">The sequence shown here is derived from an EMBL/GenBank/DDBJ whole genome shotgun (WGS) entry which is preliminary data.</text>
</comment>
<keyword evidence="4" id="KW-1185">Reference proteome</keyword>
<evidence type="ECO:0000256" key="1">
    <source>
        <dbReference type="SAM" id="MobiDB-lite"/>
    </source>
</evidence>
<evidence type="ECO:0008006" key="5">
    <source>
        <dbReference type="Google" id="ProtNLM"/>
    </source>
</evidence>